<name>Q1UZV9_PELU1</name>
<dbReference type="InterPro" id="IPR051043">
    <property type="entry name" value="Sulfatase_Mod_Factor_Kinase"/>
</dbReference>
<dbReference type="PANTHER" id="PTHR23150:SF19">
    <property type="entry name" value="FORMYLGLYCINE-GENERATING ENZYME"/>
    <property type="match status" value="1"/>
</dbReference>
<dbReference type="PANTHER" id="PTHR23150">
    <property type="entry name" value="SULFATASE MODIFYING FACTOR 1, 2"/>
    <property type="match status" value="1"/>
</dbReference>
<dbReference type="Gene3D" id="3.90.1580.10">
    <property type="entry name" value="paralog of FGE (formylglycine-generating enzyme)"/>
    <property type="match status" value="1"/>
</dbReference>
<dbReference type="InterPro" id="IPR042095">
    <property type="entry name" value="SUMF_sf"/>
</dbReference>
<organism evidence="2 3">
    <name type="scientific">Pelagibacter ubique (strain HTCC1002)</name>
    <dbReference type="NCBI Taxonomy" id="314261"/>
    <lineage>
        <taxon>Bacteria</taxon>
        <taxon>Pseudomonadati</taxon>
        <taxon>Pseudomonadota</taxon>
        <taxon>Alphaproteobacteria</taxon>
        <taxon>Candidatus Pelagibacterales</taxon>
        <taxon>Candidatus Pelagibacteraceae</taxon>
        <taxon>Candidatus Pelagibacter</taxon>
    </lineage>
</organism>
<dbReference type="EMBL" id="AAPV01000002">
    <property type="protein sequence ID" value="EAS84082.1"/>
    <property type="molecule type" value="Genomic_DNA"/>
</dbReference>
<dbReference type="RefSeq" id="WP_006996669.1">
    <property type="nucleotide sequence ID" value="NZ_CH724130.1"/>
</dbReference>
<comment type="caution">
    <text evidence="2">The sequence shown here is derived from an EMBL/GenBank/DDBJ whole genome shotgun (WGS) entry which is preliminary data.</text>
</comment>
<proteinExistence type="predicted"/>
<sequence length="234" mass="27048">MHNIYKSIKYFSIFILILPIKVFSFENEKINFGKFSLNKYEVTIMEFNNYTIKNEVITEAEKNGGGYEWGAGWVKRDNWNYKTPYGKKPDSELEPAVHLSRFEVENYCKFINGRLPTFEEWSYAAYTQIFASNKFDKDKTYRYPSGDIAKEMNSQGLLNYDKHVDVTILPEGVNGLVAMGGNVWEWVDDQEKNNSLTAGASWWYGGSKTSINGAQYKPSNFYAIYVGFRCAFDN</sequence>
<dbReference type="AlphaFoldDB" id="Q1UZV9"/>
<evidence type="ECO:0000259" key="1">
    <source>
        <dbReference type="Pfam" id="PF03781"/>
    </source>
</evidence>
<dbReference type="Proteomes" id="UP000005306">
    <property type="component" value="Unassembled WGS sequence"/>
</dbReference>
<dbReference type="SUPFAM" id="SSF56436">
    <property type="entry name" value="C-type lectin-like"/>
    <property type="match status" value="1"/>
</dbReference>
<reference evidence="2 3" key="1">
    <citation type="submission" date="2006-04" db="EMBL/GenBank/DDBJ databases">
        <authorList>
            <person name="Giovannoni S.J."/>
            <person name="Cho J.-C."/>
            <person name="Ferriera S."/>
            <person name="Johnson J."/>
            <person name="Kravitz S."/>
            <person name="Halpern A."/>
            <person name="Remington K."/>
            <person name="Beeson K."/>
            <person name="Tran B."/>
            <person name="Rogers Y.-H."/>
            <person name="Friedman R."/>
            <person name="Venter J.C."/>
        </authorList>
    </citation>
    <scope>NUCLEOTIDE SEQUENCE [LARGE SCALE GENOMIC DNA]</scope>
    <source>
        <strain evidence="2 3">HTCC1002</strain>
    </source>
</reference>
<evidence type="ECO:0000313" key="3">
    <source>
        <dbReference type="Proteomes" id="UP000005306"/>
    </source>
</evidence>
<dbReference type="Pfam" id="PF03781">
    <property type="entry name" value="FGE-sulfatase"/>
    <property type="match status" value="1"/>
</dbReference>
<gene>
    <name evidence="2" type="ORF">PU1002_00130</name>
</gene>
<dbReference type="GO" id="GO:0120147">
    <property type="term" value="F:formylglycine-generating oxidase activity"/>
    <property type="evidence" value="ECO:0007669"/>
    <property type="project" value="TreeGrafter"/>
</dbReference>
<dbReference type="InterPro" id="IPR005532">
    <property type="entry name" value="SUMF_dom"/>
</dbReference>
<accession>Q1UZV9</accession>
<dbReference type="InterPro" id="IPR016187">
    <property type="entry name" value="CTDL_fold"/>
</dbReference>
<protein>
    <recommendedName>
        <fullName evidence="1">Sulfatase-modifying factor enzyme-like domain-containing protein</fullName>
    </recommendedName>
</protein>
<evidence type="ECO:0000313" key="2">
    <source>
        <dbReference type="EMBL" id="EAS84082.1"/>
    </source>
</evidence>
<dbReference type="HOGENOM" id="CLU_1064982_0_0_5"/>
<feature type="domain" description="Sulfatase-modifying factor enzyme-like" evidence="1">
    <location>
        <begin position="29"/>
        <end position="204"/>
    </location>
</feature>